<reference evidence="1" key="1">
    <citation type="submission" date="2022-10" db="EMBL/GenBank/DDBJ databases">
        <authorList>
            <person name="Chen Y."/>
            <person name="Dougan E. K."/>
            <person name="Chan C."/>
            <person name="Rhodes N."/>
            <person name="Thang M."/>
        </authorList>
    </citation>
    <scope>NUCLEOTIDE SEQUENCE</scope>
</reference>
<dbReference type="GO" id="GO:0001682">
    <property type="term" value="P:tRNA 5'-leader removal"/>
    <property type="evidence" value="ECO:0007669"/>
    <property type="project" value="InterPro"/>
</dbReference>
<proteinExistence type="predicted"/>
<dbReference type="GO" id="GO:0004526">
    <property type="term" value="F:ribonuclease P activity"/>
    <property type="evidence" value="ECO:0007669"/>
    <property type="project" value="TreeGrafter"/>
</dbReference>
<dbReference type="Proteomes" id="UP001152797">
    <property type="component" value="Unassembled WGS sequence"/>
</dbReference>
<keyword evidence="3" id="KW-1185">Reference proteome</keyword>
<evidence type="ECO:0000313" key="3">
    <source>
        <dbReference type="Proteomes" id="UP001152797"/>
    </source>
</evidence>
<evidence type="ECO:0000313" key="1">
    <source>
        <dbReference type="EMBL" id="CAI4001611.1"/>
    </source>
</evidence>
<dbReference type="Pfam" id="PF08584">
    <property type="entry name" value="Ribonuc_P_40"/>
    <property type="match status" value="1"/>
</dbReference>
<evidence type="ECO:0000313" key="2">
    <source>
        <dbReference type="EMBL" id="CAL4788923.1"/>
    </source>
</evidence>
<dbReference type="GO" id="GO:0000172">
    <property type="term" value="C:ribonuclease MRP complex"/>
    <property type="evidence" value="ECO:0007669"/>
    <property type="project" value="TreeGrafter"/>
</dbReference>
<gene>
    <name evidence="1" type="ORF">C1SCF055_LOCUS27641</name>
</gene>
<accession>A0A9P1D2B4</accession>
<sequence length="392" mass="43488">MPNSIPLGELTITRGPTAKQRFERLASKAWFTRKISLLLPVEGLSQEDKVQLASRIQLQRHSFELEDVSLDALGDPVFVTAMGRWRIAAISQGDRGQSGNVLALLPQRLIAALQEPSYRRLGLEEAMPGAGQLEQKYLPHGQRHVFVDLPVSKTRAKRAAAAGEVVTSRWQALVEPLREKISMVAYCDKEPDPPYDFLPLQSSWATVRQQEVPVHARYLSLKTGPARLGPSSARPPLEQLVLNPALWSRPDARRPKADFPEAYGAACEDLLDWLGALQLDLEQHLDGELWQVSEPNPLEPEKSEEVLLWTMGESLMGPSQILHALKICQDALRSQAWFILSIWGAEDAPMSHHGGAHSFDITGAHHAHLISMKGHEAQSLLIEEANCLHSTA</sequence>
<dbReference type="EMBL" id="CAMXCT020002968">
    <property type="protein sequence ID" value="CAL1154986.1"/>
    <property type="molecule type" value="Genomic_DNA"/>
</dbReference>
<name>A0A9P1D2B4_9DINO</name>
<dbReference type="AlphaFoldDB" id="A0A9P1D2B4"/>
<dbReference type="GO" id="GO:0030681">
    <property type="term" value="C:multimeric ribonuclease P complex"/>
    <property type="evidence" value="ECO:0007669"/>
    <property type="project" value="TreeGrafter"/>
</dbReference>
<dbReference type="EMBL" id="CAMXCT010002968">
    <property type="protein sequence ID" value="CAI4001611.1"/>
    <property type="molecule type" value="Genomic_DNA"/>
</dbReference>
<dbReference type="OrthoDB" id="424996at2759"/>
<protein>
    <submittedName>
        <fullName evidence="1">Uncharacterized protein</fullName>
    </submittedName>
</protein>
<dbReference type="GO" id="GO:0000447">
    <property type="term" value="P:endonucleolytic cleavage in ITS1 to separate SSU-rRNA from 5.8S rRNA and LSU-rRNA from tricistronic rRNA transcript (SSU-rRNA, 5.8S rRNA, LSU-rRNA)"/>
    <property type="evidence" value="ECO:0007669"/>
    <property type="project" value="TreeGrafter"/>
</dbReference>
<dbReference type="EMBL" id="CAMXCT030002968">
    <property type="protein sequence ID" value="CAL4788923.1"/>
    <property type="molecule type" value="Genomic_DNA"/>
</dbReference>
<organism evidence="1">
    <name type="scientific">Cladocopium goreaui</name>
    <dbReference type="NCBI Taxonomy" id="2562237"/>
    <lineage>
        <taxon>Eukaryota</taxon>
        <taxon>Sar</taxon>
        <taxon>Alveolata</taxon>
        <taxon>Dinophyceae</taxon>
        <taxon>Suessiales</taxon>
        <taxon>Symbiodiniaceae</taxon>
        <taxon>Cladocopium</taxon>
    </lineage>
</organism>
<dbReference type="InterPro" id="IPR013893">
    <property type="entry name" value="RNase_P_Rpp40"/>
</dbReference>
<dbReference type="PANTHER" id="PTHR15396:SF1">
    <property type="entry name" value="RIBONUCLEASE P PROTEIN SUBUNIT P40"/>
    <property type="match status" value="1"/>
</dbReference>
<dbReference type="GO" id="GO:0000171">
    <property type="term" value="F:ribonuclease MRP activity"/>
    <property type="evidence" value="ECO:0007669"/>
    <property type="project" value="TreeGrafter"/>
</dbReference>
<comment type="caution">
    <text evidence="1">The sequence shown here is derived from an EMBL/GenBank/DDBJ whole genome shotgun (WGS) entry which is preliminary data.</text>
</comment>
<reference evidence="2 3" key="2">
    <citation type="submission" date="2024-05" db="EMBL/GenBank/DDBJ databases">
        <authorList>
            <person name="Chen Y."/>
            <person name="Shah S."/>
            <person name="Dougan E. K."/>
            <person name="Thang M."/>
            <person name="Chan C."/>
        </authorList>
    </citation>
    <scope>NUCLEOTIDE SEQUENCE [LARGE SCALE GENOMIC DNA]</scope>
</reference>
<dbReference type="PANTHER" id="PTHR15396">
    <property type="entry name" value="RIBONUCLEASE P PROTEIN SUBUNIT P40"/>
    <property type="match status" value="1"/>
</dbReference>